<sequence length="222" mass="22831">MKRRTQQIIIAVVALALVIPFGAVGLSQVFGKSNGKDAPSASASPTAEQDTRPAVDPSSQPDPSPTSGPKLPKDALTDQSEDGATKVGTYLLDSYGYMMATGDVKGWGEVVDSNCEVCTTFLSNATQLHEQGGYQSGGEFTVKSASFDGAGDPPTSGTLSVEVTQKDAQIVDDPKKQAQEVDGFSGEMQMKLNWDGSQWKVGDMSITGADGASGGGTGGTGG</sequence>
<evidence type="ECO:0000313" key="4">
    <source>
        <dbReference type="Proteomes" id="UP000245590"/>
    </source>
</evidence>
<comment type="caution">
    <text evidence="3">The sequence shown here is derived from an EMBL/GenBank/DDBJ whole genome shotgun (WGS) entry which is preliminary data.</text>
</comment>
<dbReference type="OrthoDB" id="5148029at2"/>
<dbReference type="AlphaFoldDB" id="A0A2U2RKK5"/>
<dbReference type="InterPro" id="IPR046281">
    <property type="entry name" value="DUF6318"/>
</dbReference>
<name>A0A2U2RKK5_9MICO</name>
<dbReference type="Pfam" id="PF19843">
    <property type="entry name" value="DUF6318"/>
    <property type="match status" value="1"/>
</dbReference>
<organism evidence="3 4">
    <name type="scientific">Brachybacterium endophyticum</name>
    <dbReference type="NCBI Taxonomy" id="2182385"/>
    <lineage>
        <taxon>Bacteria</taxon>
        <taxon>Bacillati</taxon>
        <taxon>Actinomycetota</taxon>
        <taxon>Actinomycetes</taxon>
        <taxon>Micrococcales</taxon>
        <taxon>Dermabacteraceae</taxon>
        <taxon>Brachybacterium</taxon>
    </lineage>
</organism>
<accession>A0A2U2RKK5</accession>
<evidence type="ECO:0000259" key="2">
    <source>
        <dbReference type="Pfam" id="PF19843"/>
    </source>
</evidence>
<evidence type="ECO:0000256" key="1">
    <source>
        <dbReference type="SAM" id="MobiDB-lite"/>
    </source>
</evidence>
<evidence type="ECO:0000313" key="3">
    <source>
        <dbReference type="EMBL" id="PWH06366.1"/>
    </source>
</evidence>
<protein>
    <recommendedName>
        <fullName evidence="2">DUF6318 domain-containing protein</fullName>
    </recommendedName>
</protein>
<keyword evidence="4" id="KW-1185">Reference proteome</keyword>
<gene>
    <name evidence="3" type="ORF">DEO23_05150</name>
</gene>
<dbReference type="RefSeq" id="WP_109274959.1">
    <property type="nucleotide sequence ID" value="NZ_QFKX01000002.1"/>
</dbReference>
<dbReference type="EMBL" id="QFKX01000002">
    <property type="protein sequence ID" value="PWH06366.1"/>
    <property type="molecule type" value="Genomic_DNA"/>
</dbReference>
<reference evidence="3 4" key="1">
    <citation type="submission" date="2018-05" db="EMBL/GenBank/DDBJ databases">
        <title>Brachybacterium sp. M1HQ-2T, whole genome shotgun sequence.</title>
        <authorList>
            <person name="Tuo L."/>
        </authorList>
    </citation>
    <scope>NUCLEOTIDE SEQUENCE [LARGE SCALE GENOMIC DNA]</scope>
    <source>
        <strain evidence="3 4">M1HQ-2</strain>
    </source>
</reference>
<feature type="domain" description="DUF6318" evidence="2">
    <location>
        <begin position="69"/>
        <end position="202"/>
    </location>
</feature>
<feature type="region of interest" description="Disordered" evidence="1">
    <location>
        <begin position="34"/>
        <end position="82"/>
    </location>
</feature>
<proteinExistence type="predicted"/>
<dbReference type="Proteomes" id="UP000245590">
    <property type="component" value="Unassembled WGS sequence"/>
</dbReference>